<gene>
    <name evidence="7" type="ORF">SELMODRAFT_419649</name>
</gene>
<organism evidence="8">
    <name type="scientific">Selaginella moellendorffii</name>
    <name type="common">Spikemoss</name>
    <dbReference type="NCBI Taxonomy" id="88036"/>
    <lineage>
        <taxon>Eukaryota</taxon>
        <taxon>Viridiplantae</taxon>
        <taxon>Streptophyta</taxon>
        <taxon>Embryophyta</taxon>
        <taxon>Tracheophyta</taxon>
        <taxon>Lycopodiopsida</taxon>
        <taxon>Selaginellales</taxon>
        <taxon>Selaginellaceae</taxon>
        <taxon>Selaginella</taxon>
    </lineage>
</organism>
<dbReference type="GO" id="GO:0005789">
    <property type="term" value="C:endoplasmic reticulum membrane"/>
    <property type="evidence" value="ECO:0000318"/>
    <property type="project" value="GO_Central"/>
</dbReference>
<sequence length="227" mass="25497">MELLCKLRQEPEANKAGSADSFLSLLTVTPLRLLMVLPNRVRNFRTVGPSDWCDLCCLIILIAGVKALQQAEIRYIYHSIRFEPNIKLYVIYNMLEFFILDFYTLVHSFIIMFEGITLAAALHHAATNRSLFMLLMSTTTTFQDTTTKSPSLELIVGSSSKQQMINETSTVIPQRDLLPPASLQQLPDRECDWMLSLSVSIQSSVRLRVSKVTLPAVVDGVELLATS</sequence>
<comment type="similarity">
    <text evidence="2">Belongs to the TAPT1 family.</text>
</comment>
<dbReference type="Gramene" id="EFJ18981">
    <property type="protein sequence ID" value="EFJ18981"/>
    <property type="gene ID" value="SELMODRAFT_419649"/>
</dbReference>
<keyword evidence="3 6" id="KW-0812">Transmembrane</keyword>
<keyword evidence="8" id="KW-1185">Reference proteome</keyword>
<accession>D8S9L2</accession>
<evidence type="ECO:0000256" key="1">
    <source>
        <dbReference type="ARBA" id="ARBA00004141"/>
    </source>
</evidence>
<evidence type="ECO:0000313" key="8">
    <source>
        <dbReference type="Proteomes" id="UP000001514"/>
    </source>
</evidence>
<dbReference type="InParanoid" id="D8S9L2"/>
<protein>
    <submittedName>
        <fullName evidence="7">Uncharacterized protein</fullName>
    </submittedName>
</protein>
<dbReference type="KEGG" id="smo:SELMODRAFT_419649"/>
<evidence type="ECO:0000256" key="5">
    <source>
        <dbReference type="ARBA" id="ARBA00023136"/>
    </source>
</evidence>
<evidence type="ECO:0000256" key="4">
    <source>
        <dbReference type="ARBA" id="ARBA00022989"/>
    </source>
</evidence>
<dbReference type="Pfam" id="PF05346">
    <property type="entry name" value="DUF747"/>
    <property type="match status" value="1"/>
</dbReference>
<keyword evidence="4 6" id="KW-1133">Transmembrane helix</keyword>
<dbReference type="InterPro" id="IPR008010">
    <property type="entry name" value="Tatp1"/>
</dbReference>
<dbReference type="Proteomes" id="UP000001514">
    <property type="component" value="Unassembled WGS sequence"/>
</dbReference>
<proteinExistence type="inferred from homology"/>
<name>D8S9L2_SELML</name>
<dbReference type="AlphaFoldDB" id="D8S9L2"/>
<evidence type="ECO:0000256" key="3">
    <source>
        <dbReference type="ARBA" id="ARBA00022692"/>
    </source>
</evidence>
<dbReference type="PANTHER" id="PTHR13317:SF4">
    <property type="entry name" value="TRANSMEMBRANE ANTERIOR POSTERIOR TRANSFORMATION PROTEIN 1 HOMOLOG"/>
    <property type="match status" value="1"/>
</dbReference>
<evidence type="ECO:0000256" key="6">
    <source>
        <dbReference type="SAM" id="Phobius"/>
    </source>
</evidence>
<evidence type="ECO:0000256" key="2">
    <source>
        <dbReference type="ARBA" id="ARBA00008803"/>
    </source>
</evidence>
<evidence type="ECO:0000313" key="7">
    <source>
        <dbReference type="EMBL" id="EFJ18981.1"/>
    </source>
</evidence>
<reference evidence="7 8" key="1">
    <citation type="journal article" date="2011" name="Science">
        <title>The Selaginella genome identifies genetic changes associated with the evolution of vascular plants.</title>
        <authorList>
            <person name="Banks J.A."/>
            <person name="Nishiyama T."/>
            <person name="Hasebe M."/>
            <person name="Bowman J.L."/>
            <person name="Gribskov M."/>
            <person name="dePamphilis C."/>
            <person name="Albert V.A."/>
            <person name="Aono N."/>
            <person name="Aoyama T."/>
            <person name="Ambrose B.A."/>
            <person name="Ashton N.W."/>
            <person name="Axtell M.J."/>
            <person name="Barker E."/>
            <person name="Barker M.S."/>
            <person name="Bennetzen J.L."/>
            <person name="Bonawitz N.D."/>
            <person name="Chapple C."/>
            <person name="Cheng C."/>
            <person name="Correa L.G."/>
            <person name="Dacre M."/>
            <person name="DeBarry J."/>
            <person name="Dreyer I."/>
            <person name="Elias M."/>
            <person name="Engstrom E.M."/>
            <person name="Estelle M."/>
            <person name="Feng L."/>
            <person name="Finet C."/>
            <person name="Floyd S.K."/>
            <person name="Frommer W.B."/>
            <person name="Fujita T."/>
            <person name="Gramzow L."/>
            <person name="Gutensohn M."/>
            <person name="Harholt J."/>
            <person name="Hattori M."/>
            <person name="Heyl A."/>
            <person name="Hirai T."/>
            <person name="Hiwatashi Y."/>
            <person name="Ishikawa M."/>
            <person name="Iwata M."/>
            <person name="Karol K.G."/>
            <person name="Koehler B."/>
            <person name="Kolukisaoglu U."/>
            <person name="Kubo M."/>
            <person name="Kurata T."/>
            <person name="Lalonde S."/>
            <person name="Li K."/>
            <person name="Li Y."/>
            <person name="Litt A."/>
            <person name="Lyons E."/>
            <person name="Manning G."/>
            <person name="Maruyama T."/>
            <person name="Michael T.P."/>
            <person name="Mikami K."/>
            <person name="Miyazaki S."/>
            <person name="Morinaga S."/>
            <person name="Murata T."/>
            <person name="Mueller-Roeber B."/>
            <person name="Nelson D.R."/>
            <person name="Obara M."/>
            <person name="Oguri Y."/>
            <person name="Olmstead R.G."/>
            <person name="Onodera N."/>
            <person name="Petersen B.L."/>
            <person name="Pils B."/>
            <person name="Prigge M."/>
            <person name="Rensing S.A."/>
            <person name="Riano-Pachon D.M."/>
            <person name="Roberts A.W."/>
            <person name="Sato Y."/>
            <person name="Scheller H.V."/>
            <person name="Schulz B."/>
            <person name="Schulz C."/>
            <person name="Shakirov E.V."/>
            <person name="Shibagaki N."/>
            <person name="Shinohara N."/>
            <person name="Shippen D.E."/>
            <person name="Soerensen I."/>
            <person name="Sotooka R."/>
            <person name="Sugimoto N."/>
            <person name="Sugita M."/>
            <person name="Sumikawa N."/>
            <person name="Tanurdzic M."/>
            <person name="Theissen G."/>
            <person name="Ulvskov P."/>
            <person name="Wakazuki S."/>
            <person name="Weng J.K."/>
            <person name="Willats W.W."/>
            <person name="Wipf D."/>
            <person name="Wolf P.G."/>
            <person name="Yang L."/>
            <person name="Zimmer A.D."/>
            <person name="Zhu Q."/>
            <person name="Mitros T."/>
            <person name="Hellsten U."/>
            <person name="Loque D."/>
            <person name="Otillar R."/>
            <person name="Salamov A."/>
            <person name="Schmutz J."/>
            <person name="Shapiro H."/>
            <person name="Lindquist E."/>
            <person name="Lucas S."/>
            <person name="Rokhsar D."/>
            <person name="Grigoriev I.V."/>
        </authorList>
    </citation>
    <scope>NUCLEOTIDE SEQUENCE [LARGE SCALE GENOMIC DNA]</scope>
</reference>
<dbReference type="EMBL" id="GL377608">
    <property type="protein sequence ID" value="EFJ18981.1"/>
    <property type="molecule type" value="Genomic_DNA"/>
</dbReference>
<dbReference type="HOGENOM" id="CLU_1221464_0_0_1"/>
<dbReference type="PANTHER" id="PTHR13317">
    <property type="entry name" value="TRANSMEMBRANE ANTERIOR POSTERIOR TRANSFORMATION PROTEIN 1 HOMOLOG"/>
    <property type="match status" value="1"/>
</dbReference>
<comment type="subcellular location">
    <subcellularLocation>
        <location evidence="1">Membrane</location>
        <topology evidence="1">Multi-pass membrane protein</topology>
    </subcellularLocation>
</comment>
<feature type="transmembrane region" description="Helical" evidence="6">
    <location>
        <begin position="89"/>
        <end position="113"/>
    </location>
</feature>
<keyword evidence="5 6" id="KW-0472">Membrane</keyword>